<feature type="non-terminal residue" evidence="1">
    <location>
        <position position="437"/>
    </location>
</feature>
<feature type="non-terminal residue" evidence="1">
    <location>
        <position position="1"/>
    </location>
</feature>
<protein>
    <submittedName>
        <fullName evidence="1">Uncharacterized protein</fullName>
    </submittedName>
</protein>
<gene>
    <name evidence="1" type="ORF">LCGC14_2693340</name>
</gene>
<proteinExistence type="predicted"/>
<dbReference type="AlphaFoldDB" id="A0A0F8ZHX2"/>
<name>A0A0F8ZHX2_9ZZZZ</name>
<reference evidence="1" key="1">
    <citation type="journal article" date="2015" name="Nature">
        <title>Complex archaea that bridge the gap between prokaryotes and eukaryotes.</title>
        <authorList>
            <person name="Spang A."/>
            <person name="Saw J.H."/>
            <person name="Jorgensen S.L."/>
            <person name="Zaremba-Niedzwiedzka K."/>
            <person name="Martijn J."/>
            <person name="Lind A.E."/>
            <person name="van Eijk R."/>
            <person name="Schleper C."/>
            <person name="Guy L."/>
            <person name="Ettema T.J."/>
        </authorList>
    </citation>
    <scope>NUCLEOTIDE SEQUENCE</scope>
</reference>
<evidence type="ECO:0000313" key="1">
    <source>
        <dbReference type="EMBL" id="KKK93392.1"/>
    </source>
</evidence>
<accession>A0A0F8ZHX2</accession>
<comment type="caution">
    <text evidence="1">The sequence shown here is derived from an EMBL/GenBank/DDBJ whole genome shotgun (WGS) entry which is preliminary data.</text>
</comment>
<sequence>SFISYRPYDAQLQVDQGGVPRLAAQFTLSLAKCMSAGAIAPIGGGESFAEAHDDLLLEAFCVRNRPRGGKTSALPDSLRIDSVYRLRVPEKEKLKLLSPPMIVKLKDDVARLTEAVPKYPLSSPMAETEAYVVRLTVDELARCKDDLYRLPATHFRLLTRSHKSYYPVGYLTFAGRWRVETAADPEGKANVGDVIVTRPWKEKVGPKKLLVDWVYRLPADEKPSGIIFRRSEPVNLPKVRDGVPRETDGDDNMIALTVKPRRSPAKFPEEEKSRLLQPTKMEIQPRLDGKFSMRIFKKERVQNPPMFANAQYKGPSIVSGFLAGPETDLRKVPPQDGRNINSLHVPDAQHRLVQVHCEVDGKYPAASVADLLKRMSPKLILSNGLRIAHSGAFLLTGPERAGQVYIYYDPSAGLAGKRLDPNFAALLAANLANVRKI</sequence>
<dbReference type="EMBL" id="LAZR01047794">
    <property type="protein sequence ID" value="KKK93392.1"/>
    <property type="molecule type" value="Genomic_DNA"/>
</dbReference>
<organism evidence="1">
    <name type="scientific">marine sediment metagenome</name>
    <dbReference type="NCBI Taxonomy" id="412755"/>
    <lineage>
        <taxon>unclassified sequences</taxon>
        <taxon>metagenomes</taxon>
        <taxon>ecological metagenomes</taxon>
    </lineage>
</organism>